<dbReference type="RefSeq" id="WP_211354655.1">
    <property type="nucleotide sequence ID" value="NZ_BAABIJ010000003.1"/>
</dbReference>
<dbReference type="Proteomes" id="UP000321617">
    <property type="component" value="Unassembled WGS sequence"/>
</dbReference>
<gene>
    <name evidence="1" type="ORF">LX16_4206</name>
</gene>
<dbReference type="InterPro" id="IPR016024">
    <property type="entry name" value="ARM-type_fold"/>
</dbReference>
<name>A0A562UYU4_9ACTN</name>
<evidence type="ECO:0000313" key="1">
    <source>
        <dbReference type="EMBL" id="TWJ10782.1"/>
    </source>
</evidence>
<dbReference type="PANTHER" id="PTHR34070:SF1">
    <property type="entry name" value="DNA ALKYLATION REPAIR PROTEIN"/>
    <property type="match status" value="1"/>
</dbReference>
<dbReference type="AlphaFoldDB" id="A0A562UYU4"/>
<keyword evidence="2" id="KW-1185">Reference proteome</keyword>
<organism evidence="1 2">
    <name type="scientific">Stackebrandtia albiflava</name>
    <dbReference type="NCBI Taxonomy" id="406432"/>
    <lineage>
        <taxon>Bacteria</taxon>
        <taxon>Bacillati</taxon>
        <taxon>Actinomycetota</taxon>
        <taxon>Actinomycetes</taxon>
        <taxon>Glycomycetales</taxon>
        <taxon>Glycomycetaceae</taxon>
        <taxon>Stackebrandtia</taxon>
    </lineage>
</organism>
<proteinExistence type="predicted"/>
<evidence type="ECO:0000313" key="2">
    <source>
        <dbReference type="Proteomes" id="UP000321617"/>
    </source>
</evidence>
<protein>
    <submittedName>
        <fullName evidence="1">DNA alkylation repair enzyme</fullName>
    </submittedName>
</protein>
<sequence>METTADAFITELATHERRDGGAERPRHFHGGEDTLFMGLRMRDVFDTAKRHVAMPPAEVERLLESRYYEARVGAVAVLDFKVRRRRVTDEERRLCYELYLRRHDRIDNWDLVDRAAPRVVGGYLLDKPRDPLFRLAESTDRWERRTAITAAFWIIRQGDLDDPLALAERLRDDPEELVNKSVGVALREIGRVDESRLRDFLDRFPGLPRVTLRYAVERLTPELRRHYLSRR</sequence>
<accession>A0A562UYU4</accession>
<dbReference type="SUPFAM" id="SSF48371">
    <property type="entry name" value="ARM repeat"/>
    <property type="match status" value="1"/>
</dbReference>
<dbReference type="PANTHER" id="PTHR34070">
    <property type="entry name" value="ARMADILLO-TYPE FOLD"/>
    <property type="match status" value="1"/>
</dbReference>
<dbReference type="CDD" id="cd06561">
    <property type="entry name" value="AlkD_like"/>
    <property type="match status" value="1"/>
</dbReference>
<dbReference type="EMBL" id="VLLL01000007">
    <property type="protein sequence ID" value="TWJ10782.1"/>
    <property type="molecule type" value="Genomic_DNA"/>
</dbReference>
<comment type="caution">
    <text evidence="1">The sequence shown here is derived from an EMBL/GenBank/DDBJ whole genome shotgun (WGS) entry which is preliminary data.</text>
</comment>
<dbReference type="Pfam" id="PF08713">
    <property type="entry name" value="DNA_alkylation"/>
    <property type="match status" value="1"/>
</dbReference>
<reference evidence="1 2" key="1">
    <citation type="journal article" date="2013" name="Stand. Genomic Sci.">
        <title>Genomic Encyclopedia of Type Strains, Phase I: The one thousand microbial genomes (KMG-I) project.</title>
        <authorList>
            <person name="Kyrpides N.C."/>
            <person name="Woyke T."/>
            <person name="Eisen J.A."/>
            <person name="Garrity G."/>
            <person name="Lilburn T.G."/>
            <person name="Beck B.J."/>
            <person name="Whitman W.B."/>
            <person name="Hugenholtz P."/>
            <person name="Klenk H.P."/>
        </authorList>
    </citation>
    <scope>NUCLEOTIDE SEQUENCE [LARGE SCALE GENOMIC DNA]</scope>
    <source>
        <strain evidence="1 2">DSM 45044</strain>
    </source>
</reference>
<dbReference type="InterPro" id="IPR014825">
    <property type="entry name" value="DNA_alkylation"/>
</dbReference>
<dbReference type="Gene3D" id="1.25.10.90">
    <property type="match status" value="1"/>
</dbReference>